<evidence type="ECO:0000313" key="6">
    <source>
        <dbReference type="Proteomes" id="UP000011885"/>
    </source>
</evidence>
<dbReference type="OrthoDB" id="9795616at2"/>
<dbReference type="GO" id="GO:0003700">
    <property type="term" value="F:DNA-binding transcription factor activity"/>
    <property type="evidence" value="ECO:0007669"/>
    <property type="project" value="InterPro"/>
</dbReference>
<dbReference type="PROSITE" id="PS01124">
    <property type="entry name" value="HTH_ARAC_FAMILY_2"/>
    <property type="match status" value="1"/>
</dbReference>
<dbReference type="SMART" id="SM00342">
    <property type="entry name" value="HTH_ARAC"/>
    <property type="match status" value="1"/>
</dbReference>
<dbReference type="InterPro" id="IPR020449">
    <property type="entry name" value="Tscrpt_reg_AraC-type_HTH"/>
</dbReference>
<dbReference type="PANTHER" id="PTHR30146">
    <property type="entry name" value="LACI-RELATED TRANSCRIPTIONAL REPRESSOR"/>
    <property type="match status" value="1"/>
</dbReference>
<proteinExistence type="predicted"/>
<dbReference type="InterPro" id="IPR028082">
    <property type="entry name" value="Peripla_BP_I"/>
</dbReference>
<dbReference type="Pfam" id="PF13377">
    <property type="entry name" value="Peripla_BP_3"/>
    <property type="match status" value="1"/>
</dbReference>
<evidence type="ECO:0000256" key="2">
    <source>
        <dbReference type="ARBA" id="ARBA00023125"/>
    </source>
</evidence>
<accession>M5UHC2</accession>
<dbReference type="CDD" id="cd01543">
    <property type="entry name" value="PBP1_XylR"/>
    <property type="match status" value="1"/>
</dbReference>
<dbReference type="SUPFAM" id="SSF46689">
    <property type="entry name" value="Homeodomain-like"/>
    <property type="match status" value="1"/>
</dbReference>
<dbReference type="InterPro" id="IPR018060">
    <property type="entry name" value="HTH_AraC"/>
</dbReference>
<keyword evidence="3" id="KW-0804">Transcription</keyword>
<reference evidence="5 6" key="1">
    <citation type="journal article" date="2013" name="Mar. Genomics">
        <title>Expression of sulfatases in Rhodopirellula baltica and the diversity of sulfatases in the genus Rhodopirellula.</title>
        <authorList>
            <person name="Wegner C.E."/>
            <person name="Richter-Heitmann T."/>
            <person name="Klindworth A."/>
            <person name="Klockow C."/>
            <person name="Richter M."/>
            <person name="Achstetter T."/>
            <person name="Glockner F.O."/>
            <person name="Harder J."/>
        </authorList>
    </citation>
    <scope>NUCLEOTIDE SEQUENCE [LARGE SCALE GENOMIC DNA]</scope>
    <source>
        <strain evidence="5 6">SM41</strain>
    </source>
</reference>
<protein>
    <submittedName>
        <fullName evidence="5">Xylose operon regulatory protein</fullName>
    </submittedName>
</protein>
<evidence type="ECO:0000259" key="4">
    <source>
        <dbReference type="PROSITE" id="PS01124"/>
    </source>
</evidence>
<dbReference type="EMBL" id="ANOH01000103">
    <property type="protein sequence ID" value="EMI57226.1"/>
    <property type="molecule type" value="Genomic_DNA"/>
</dbReference>
<name>M5UHC2_9BACT</name>
<dbReference type="Pfam" id="PF12833">
    <property type="entry name" value="HTH_18"/>
    <property type="match status" value="1"/>
</dbReference>
<dbReference type="AlphaFoldDB" id="M5UHC2"/>
<evidence type="ECO:0000256" key="1">
    <source>
        <dbReference type="ARBA" id="ARBA00023015"/>
    </source>
</evidence>
<dbReference type="PANTHER" id="PTHR30146:SF24">
    <property type="entry name" value="XYLOSE OPERON REGULATORY PROTEIN"/>
    <property type="match status" value="1"/>
</dbReference>
<gene>
    <name evidence="5" type="ORF">RSSM_01332</name>
</gene>
<dbReference type="SUPFAM" id="SSF53822">
    <property type="entry name" value="Periplasmic binding protein-like I"/>
    <property type="match status" value="1"/>
</dbReference>
<dbReference type="InterPro" id="IPR046335">
    <property type="entry name" value="LacI/GalR-like_sensor"/>
</dbReference>
<dbReference type="GO" id="GO:0000976">
    <property type="term" value="F:transcription cis-regulatory region binding"/>
    <property type="evidence" value="ECO:0007669"/>
    <property type="project" value="TreeGrafter"/>
</dbReference>
<dbReference type="Pfam" id="PF22177">
    <property type="entry name" value="PBP1_XylR"/>
    <property type="match status" value="1"/>
</dbReference>
<keyword evidence="6" id="KW-1185">Reference proteome</keyword>
<dbReference type="PROSITE" id="PS00041">
    <property type="entry name" value="HTH_ARAC_FAMILY_1"/>
    <property type="match status" value="1"/>
</dbReference>
<dbReference type="InterPro" id="IPR018062">
    <property type="entry name" value="HTH_AraC-typ_CS"/>
</dbReference>
<organism evidence="5 6">
    <name type="scientific">Rhodopirellula sallentina SM41</name>
    <dbReference type="NCBI Taxonomy" id="1263870"/>
    <lineage>
        <taxon>Bacteria</taxon>
        <taxon>Pseudomonadati</taxon>
        <taxon>Planctomycetota</taxon>
        <taxon>Planctomycetia</taxon>
        <taxon>Pirellulales</taxon>
        <taxon>Pirellulaceae</taxon>
        <taxon>Rhodopirellula</taxon>
    </lineage>
</organism>
<comment type="caution">
    <text evidence="5">The sequence shown here is derived from an EMBL/GenBank/DDBJ whole genome shotgun (WGS) entry which is preliminary data.</text>
</comment>
<keyword evidence="1" id="KW-0805">Transcription regulation</keyword>
<dbReference type="InterPro" id="IPR054031">
    <property type="entry name" value="XylR_PBP1"/>
</dbReference>
<dbReference type="Gene3D" id="1.10.10.60">
    <property type="entry name" value="Homeodomain-like"/>
    <property type="match status" value="1"/>
</dbReference>
<dbReference type="Proteomes" id="UP000011885">
    <property type="component" value="Unassembled WGS sequence"/>
</dbReference>
<dbReference type="RefSeq" id="WP_008675667.1">
    <property type="nucleotide sequence ID" value="NZ_ANOH01000103.1"/>
</dbReference>
<evidence type="ECO:0000313" key="5">
    <source>
        <dbReference type="EMBL" id="EMI57226.1"/>
    </source>
</evidence>
<evidence type="ECO:0000256" key="3">
    <source>
        <dbReference type="ARBA" id="ARBA00023163"/>
    </source>
</evidence>
<dbReference type="Gene3D" id="3.40.50.2300">
    <property type="match status" value="2"/>
</dbReference>
<sequence length="392" mass="44619">MSDSAKVALLIETSRGYGRQLLRGIARYSRLHGPWDFYLVPGDFKQALPRMKRWGGAGIIARLETPQIAKDVLASGLPTIALDLKQEERETNHPLSKLSEISSDSYGAAQLAAQHLLERRFQNFAYVGVRGRVWSDLREQSFCKHIEEAGYSVEVYRGPRSKREREWDREQHQLAEWLSNLPKPAGVMACNDDRGREVLEACYNAEIRVPEEFAVIGVDDDDLLCELADPPLTSVALDAEGTGFRAAALLDQMMKRKVRKPQRLLAKPLHVVTRRSTDIFAIEDSDVAAAMRFIHENATKPIQIDDVVRYVAISRRNIETRFRKVVGRTLHEELQRVRMERAKRFLLETDLPIPQIADAIGFGTPSYFIQVFRAAHGVTPSRFRRQIRNETS</sequence>
<keyword evidence="2" id="KW-0238">DNA-binding</keyword>
<feature type="domain" description="HTH araC/xylS-type" evidence="4">
    <location>
        <begin position="288"/>
        <end position="386"/>
    </location>
</feature>
<dbReference type="InterPro" id="IPR009057">
    <property type="entry name" value="Homeodomain-like_sf"/>
</dbReference>
<dbReference type="PRINTS" id="PR00032">
    <property type="entry name" value="HTHARAC"/>
</dbReference>
<dbReference type="PATRIC" id="fig|1263870.3.peg.1433"/>